<proteinExistence type="predicted"/>
<evidence type="ECO:0000313" key="2">
    <source>
        <dbReference type="Proteomes" id="UP000006729"/>
    </source>
</evidence>
<dbReference type="AlphaFoldDB" id="A0A3N7HQL6"/>
<dbReference type="InParanoid" id="A0A3N7HQL6"/>
<dbReference type="EMBL" id="CM009305">
    <property type="protein sequence ID" value="RQP01429.1"/>
    <property type="molecule type" value="Genomic_DNA"/>
</dbReference>
<reference evidence="1 2" key="1">
    <citation type="journal article" date="2006" name="Science">
        <title>The genome of black cottonwood, Populus trichocarpa (Torr. &amp; Gray).</title>
        <authorList>
            <person name="Tuskan G.A."/>
            <person name="Difazio S."/>
            <person name="Jansson S."/>
            <person name="Bohlmann J."/>
            <person name="Grigoriev I."/>
            <person name="Hellsten U."/>
            <person name="Putnam N."/>
            <person name="Ralph S."/>
            <person name="Rombauts S."/>
            <person name="Salamov A."/>
            <person name="Schein J."/>
            <person name="Sterck L."/>
            <person name="Aerts A."/>
            <person name="Bhalerao R.R."/>
            <person name="Bhalerao R.P."/>
            <person name="Blaudez D."/>
            <person name="Boerjan W."/>
            <person name="Brun A."/>
            <person name="Brunner A."/>
            <person name="Busov V."/>
            <person name="Campbell M."/>
            <person name="Carlson J."/>
            <person name="Chalot M."/>
            <person name="Chapman J."/>
            <person name="Chen G.L."/>
            <person name="Cooper D."/>
            <person name="Coutinho P.M."/>
            <person name="Couturier J."/>
            <person name="Covert S."/>
            <person name="Cronk Q."/>
            <person name="Cunningham R."/>
            <person name="Davis J."/>
            <person name="Degroeve S."/>
            <person name="Dejardin A."/>
            <person name="Depamphilis C."/>
            <person name="Detter J."/>
            <person name="Dirks B."/>
            <person name="Dubchak I."/>
            <person name="Duplessis S."/>
            <person name="Ehlting J."/>
            <person name="Ellis B."/>
            <person name="Gendler K."/>
            <person name="Goodstein D."/>
            <person name="Gribskov M."/>
            <person name="Grimwood J."/>
            <person name="Groover A."/>
            <person name="Gunter L."/>
            <person name="Hamberger B."/>
            <person name="Heinze B."/>
            <person name="Helariutta Y."/>
            <person name="Henrissat B."/>
            <person name="Holligan D."/>
            <person name="Holt R."/>
            <person name="Huang W."/>
            <person name="Islam-Faridi N."/>
            <person name="Jones S."/>
            <person name="Jones-Rhoades M."/>
            <person name="Jorgensen R."/>
            <person name="Joshi C."/>
            <person name="Kangasjarvi J."/>
            <person name="Karlsson J."/>
            <person name="Kelleher C."/>
            <person name="Kirkpatrick R."/>
            <person name="Kirst M."/>
            <person name="Kohler A."/>
            <person name="Kalluri U."/>
            <person name="Larimer F."/>
            <person name="Leebens-Mack J."/>
            <person name="Leple J.C."/>
            <person name="Locascio P."/>
            <person name="Lou Y."/>
            <person name="Lucas S."/>
            <person name="Martin F."/>
            <person name="Montanini B."/>
            <person name="Napoli C."/>
            <person name="Nelson D.R."/>
            <person name="Nelson C."/>
            <person name="Nieminen K."/>
            <person name="Nilsson O."/>
            <person name="Pereda V."/>
            <person name="Peter G."/>
            <person name="Philippe R."/>
            <person name="Pilate G."/>
            <person name="Poliakov A."/>
            <person name="Razumovskaya J."/>
            <person name="Richardson P."/>
            <person name="Rinaldi C."/>
            <person name="Ritland K."/>
            <person name="Rouze P."/>
            <person name="Ryaboy D."/>
            <person name="Schmutz J."/>
            <person name="Schrader J."/>
            <person name="Segerman B."/>
            <person name="Shin H."/>
            <person name="Siddiqui A."/>
            <person name="Sterky F."/>
            <person name="Terry A."/>
            <person name="Tsai C.J."/>
            <person name="Uberbacher E."/>
            <person name="Unneberg P."/>
            <person name="Vahala J."/>
            <person name="Wall K."/>
            <person name="Wessler S."/>
            <person name="Yang G."/>
            <person name="Yin T."/>
            <person name="Douglas C."/>
            <person name="Marra M."/>
            <person name="Sandberg G."/>
            <person name="Van de Peer Y."/>
            <person name="Rokhsar D."/>
        </authorList>
    </citation>
    <scope>NUCLEOTIDE SEQUENCE [LARGE SCALE GENOMIC DNA]</scope>
    <source>
        <strain evidence="2">cv. Nisqually</strain>
    </source>
</reference>
<organism evidence="1 2">
    <name type="scientific">Populus trichocarpa</name>
    <name type="common">Western balsam poplar</name>
    <name type="synonym">Populus balsamifera subsp. trichocarpa</name>
    <dbReference type="NCBI Taxonomy" id="3694"/>
    <lineage>
        <taxon>Eukaryota</taxon>
        <taxon>Viridiplantae</taxon>
        <taxon>Streptophyta</taxon>
        <taxon>Embryophyta</taxon>
        <taxon>Tracheophyta</taxon>
        <taxon>Spermatophyta</taxon>
        <taxon>Magnoliopsida</taxon>
        <taxon>eudicotyledons</taxon>
        <taxon>Gunneridae</taxon>
        <taxon>Pentapetalae</taxon>
        <taxon>rosids</taxon>
        <taxon>fabids</taxon>
        <taxon>Malpighiales</taxon>
        <taxon>Salicaceae</taxon>
        <taxon>Saliceae</taxon>
        <taxon>Populus</taxon>
    </lineage>
</organism>
<protein>
    <submittedName>
        <fullName evidence="1">Uncharacterized protein</fullName>
    </submittedName>
</protein>
<keyword evidence="2" id="KW-1185">Reference proteome</keyword>
<sequence>MLHFGHLNTLTKTLRMSWVKEGAANMVFLCKH</sequence>
<gene>
    <name evidence="1" type="ORF">POPTR_016G069150</name>
</gene>
<dbReference type="Proteomes" id="UP000006729">
    <property type="component" value="Chromosome 16"/>
</dbReference>
<evidence type="ECO:0000313" key="1">
    <source>
        <dbReference type="EMBL" id="RQP01429.1"/>
    </source>
</evidence>
<name>A0A3N7HQL6_POPTR</name>
<accession>A0A3N7HQL6</accession>